<dbReference type="EMBL" id="BMAW01056694">
    <property type="protein sequence ID" value="GFT07084.1"/>
    <property type="molecule type" value="Genomic_DNA"/>
</dbReference>
<dbReference type="AlphaFoldDB" id="A0A8X6ND79"/>
<dbReference type="Proteomes" id="UP000887013">
    <property type="component" value="Unassembled WGS sequence"/>
</dbReference>
<name>A0A8X6ND79_NEPPI</name>
<sequence length="143" mass="16170">MTTQNSPLNHLPTPALSKFSIRRRNPSTPTLLHSISKIHFVSQLIDYEDSCPPELRVSYTVLLLFCLEKEIRGSNAPEKGQHRMSLSNSLIPEQIFHYGCREFIRVQTGSDVDEQTFGGRIGASLEIFFDPYQRSFSSAGPIQ</sequence>
<keyword evidence="2" id="KW-1185">Reference proteome</keyword>
<organism evidence="1 2">
    <name type="scientific">Nephila pilipes</name>
    <name type="common">Giant wood spider</name>
    <name type="synonym">Nephila maculata</name>
    <dbReference type="NCBI Taxonomy" id="299642"/>
    <lineage>
        <taxon>Eukaryota</taxon>
        <taxon>Metazoa</taxon>
        <taxon>Ecdysozoa</taxon>
        <taxon>Arthropoda</taxon>
        <taxon>Chelicerata</taxon>
        <taxon>Arachnida</taxon>
        <taxon>Araneae</taxon>
        <taxon>Araneomorphae</taxon>
        <taxon>Entelegynae</taxon>
        <taxon>Araneoidea</taxon>
        <taxon>Nephilidae</taxon>
        <taxon>Nephila</taxon>
    </lineage>
</organism>
<comment type="caution">
    <text evidence="1">The sequence shown here is derived from an EMBL/GenBank/DDBJ whole genome shotgun (WGS) entry which is preliminary data.</text>
</comment>
<protein>
    <submittedName>
        <fullName evidence="1">Uncharacterized protein</fullName>
    </submittedName>
</protein>
<proteinExistence type="predicted"/>
<accession>A0A8X6ND79</accession>
<evidence type="ECO:0000313" key="1">
    <source>
        <dbReference type="EMBL" id="GFT07084.1"/>
    </source>
</evidence>
<gene>
    <name evidence="1" type="ORF">NPIL_520461</name>
</gene>
<evidence type="ECO:0000313" key="2">
    <source>
        <dbReference type="Proteomes" id="UP000887013"/>
    </source>
</evidence>
<reference evidence="1" key="1">
    <citation type="submission" date="2020-08" db="EMBL/GenBank/DDBJ databases">
        <title>Multicomponent nature underlies the extraordinary mechanical properties of spider dragline silk.</title>
        <authorList>
            <person name="Kono N."/>
            <person name="Nakamura H."/>
            <person name="Mori M."/>
            <person name="Yoshida Y."/>
            <person name="Ohtoshi R."/>
            <person name="Malay A.D."/>
            <person name="Moran D.A.P."/>
            <person name="Tomita M."/>
            <person name="Numata K."/>
            <person name="Arakawa K."/>
        </authorList>
    </citation>
    <scope>NUCLEOTIDE SEQUENCE</scope>
</reference>